<name>A0A5K7ZHF1_9BACT</name>
<reference evidence="8 9" key="1">
    <citation type="submission" date="2019-11" db="EMBL/GenBank/DDBJ databases">
        <title>Comparative genomics of hydrocarbon-degrading Desulfosarcina strains.</title>
        <authorList>
            <person name="Watanabe M."/>
            <person name="Kojima H."/>
            <person name="Fukui M."/>
        </authorList>
    </citation>
    <scope>NUCLEOTIDE SEQUENCE [LARGE SCALE GENOMIC DNA]</scope>
    <source>
        <strain evidence="8 9">PP31</strain>
    </source>
</reference>
<dbReference type="GO" id="GO:0003677">
    <property type="term" value="F:DNA binding"/>
    <property type="evidence" value="ECO:0007669"/>
    <property type="project" value="UniProtKB-UniRule"/>
</dbReference>
<dbReference type="InterPro" id="IPR044068">
    <property type="entry name" value="CB"/>
</dbReference>
<dbReference type="InterPro" id="IPR011010">
    <property type="entry name" value="DNA_brk_join_enz"/>
</dbReference>
<evidence type="ECO:0000313" key="8">
    <source>
        <dbReference type="EMBL" id="BBO79093.1"/>
    </source>
</evidence>
<dbReference type="GO" id="GO:0015074">
    <property type="term" value="P:DNA integration"/>
    <property type="evidence" value="ECO:0007669"/>
    <property type="project" value="UniProtKB-KW"/>
</dbReference>
<keyword evidence="2" id="KW-0229">DNA integration</keyword>
<evidence type="ECO:0000256" key="1">
    <source>
        <dbReference type="ARBA" id="ARBA00008857"/>
    </source>
</evidence>
<dbReference type="InterPro" id="IPR004107">
    <property type="entry name" value="Integrase_SAM-like_N"/>
</dbReference>
<dbReference type="PROSITE" id="PS51900">
    <property type="entry name" value="CB"/>
    <property type="match status" value="1"/>
</dbReference>
<keyword evidence="4" id="KW-0233">DNA recombination</keyword>
<evidence type="ECO:0000256" key="3">
    <source>
        <dbReference type="ARBA" id="ARBA00023125"/>
    </source>
</evidence>
<gene>
    <name evidence="8" type="ORF">DSCW_65100</name>
</gene>
<dbReference type="NCBIfam" id="TIGR02249">
    <property type="entry name" value="integrase_gron"/>
    <property type="match status" value="1"/>
</dbReference>
<keyword evidence="9" id="KW-1185">Reference proteome</keyword>
<dbReference type="Gene3D" id="1.10.150.130">
    <property type="match status" value="2"/>
</dbReference>
<dbReference type="Pfam" id="PF13495">
    <property type="entry name" value="Phage_int_SAM_4"/>
    <property type="match status" value="1"/>
</dbReference>
<comment type="similarity">
    <text evidence="1">Belongs to the 'phage' integrase family.</text>
</comment>
<dbReference type="KEGG" id="dwd:DSCW_65100"/>
<dbReference type="Pfam" id="PF00589">
    <property type="entry name" value="Phage_integrase"/>
    <property type="match status" value="1"/>
</dbReference>
<dbReference type="OrthoDB" id="9801717at2"/>
<evidence type="ECO:0000256" key="2">
    <source>
        <dbReference type="ARBA" id="ARBA00022908"/>
    </source>
</evidence>
<dbReference type="PANTHER" id="PTHR30349">
    <property type="entry name" value="PHAGE INTEGRASE-RELATED"/>
    <property type="match status" value="1"/>
</dbReference>
<feature type="domain" description="Tyr recombinase" evidence="6">
    <location>
        <begin position="196"/>
        <end position="408"/>
    </location>
</feature>
<protein>
    <submittedName>
        <fullName evidence="8">Class 1 integron integrase IntI1</fullName>
    </submittedName>
</protein>
<evidence type="ECO:0000259" key="6">
    <source>
        <dbReference type="PROSITE" id="PS51898"/>
    </source>
</evidence>
<dbReference type="InterPro" id="IPR002104">
    <property type="entry name" value="Integrase_catalytic"/>
</dbReference>
<dbReference type="PROSITE" id="PS51898">
    <property type="entry name" value="TYR_RECOMBINASE"/>
    <property type="match status" value="1"/>
</dbReference>
<dbReference type="InterPro" id="IPR011946">
    <property type="entry name" value="Integrase_integron-type"/>
</dbReference>
<sequence length="414" mass="47672">MDFENYRNYIKLKVKIPDNQIAYYLGWVTQFFAYCNKNPGQPFDPSEVHEFLGHLENQCESWQVQQAKKAIELYRYVQSTGKRLSSKKSASPSSGAWKKAADNMVKRLRLKGCAYKTEQTYLHWLKDFYRFVDNSPPETISDRHLMDYLTYLSVERNVAKSTQSQAFNALLFFYRNVLGRDPGDIRDAIRARPKKRLPVVLTRTEISLLLEQLSGIPLLMAQIIYGGGLRLQECISLRIKDIDFEQNILSIRGKGDKDRRTLLAGVAVNPLKIHIERVRKLFEEDRQAGVSGVQLPNALERKYTNAGKEWIWQWVFPSKNLSVDPRTQIVRRHHIHSTSLQKHIKKAANRAMITKRVTVHTLRHSFATHLLESGTDLRTIQELLGHSSVQTTMVYTHVARKNALGVTSPLDRPG</sequence>
<dbReference type="PANTHER" id="PTHR30349:SF64">
    <property type="entry name" value="PROPHAGE INTEGRASE INTD-RELATED"/>
    <property type="match status" value="1"/>
</dbReference>
<dbReference type="InterPro" id="IPR013762">
    <property type="entry name" value="Integrase-like_cat_sf"/>
</dbReference>
<evidence type="ECO:0000259" key="7">
    <source>
        <dbReference type="PROSITE" id="PS51900"/>
    </source>
</evidence>
<evidence type="ECO:0000256" key="5">
    <source>
        <dbReference type="PROSITE-ProRule" id="PRU01248"/>
    </source>
</evidence>
<dbReference type="AlphaFoldDB" id="A0A5K7ZHF1"/>
<accession>A0A5K7ZHF1</accession>
<dbReference type="Gene3D" id="1.10.443.10">
    <property type="entry name" value="Intergrase catalytic core"/>
    <property type="match status" value="1"/>
</dbReference>
<dbReference type="InterPro" id="IPR010998">
    <property type="entry name" value="Integrase_recombinase_N"/>
</dbReference>
<dbReference type="GO" id="GO:0006310">
    <property type="term" value="P:DNA recombination"/>
    <property type="evidence" value="ECO:0007669"/>
    <property type="project" value="UniProtKB-KW"/>
</dbReference>
<dbReference type="Proteomes" id="UP000427769">
    <property type="component" value="Chromosome"/>
</dbReference>
<dbReference type="InterPro" id="IPR050090">
    <property type="entry name" value="Tyrosine_recombinase_XerCD"/>
</dbReference>
<dbReference type="RefSeq" id="WP_155307657.1">
    <property type="nucleotide sequence ID" value="NZ_AP021875.1"/>
</dbReference>
<keyword evidence="3 5" id="KW-0238">DNA-binding</keyword>
<organism evidence="8 9">
    <name type="scientific">Desulfosarcina widdelii</name>
    <dbReference type="NCBI Taxonomy" id="947919"/>
    <lineage>
        <taxon>Bacteria</taxon>
        <taxon>Pseudomonadati</taxon>
        <taxon>Thermodesulfobacteriota</taxon>
        <taxon>Desulfobacteria</taxon>
        <taxon>Desulfobacterales</taxon>
        <taxon>Desulfosarcinaceae</taxon>
        <taxon>Desulfosarcina</taxon>
    </lineage>
</organism>
<evidence type="ECO:0000313" key="9">
    <source>
        <dbReference type="Proteomes" id="UP000427769"/>
    </source>
</evidence>
<dbReference type="SUPFAM" id="SSF56349">
    <property type="entry name" value="DNA breaking-rejoining enzymes"/>
    <property type="match status" value="1"/>
</dbReference>
<dbReference type="EMBL" id="AP021875">
    <property type="protein sequence ID" value="BBO79093.1"/>
    <property type="molecule type" value="Genomic_DNA"/>
</dbReference>
<proteinExistence type="inferred from homology"/>
<feature type="domain" description="Core-binding (CB)" evidence="7">
    <location>
        <begin position="95"/>
        <end position="178"/>
    </location>
</feature>
<evidence type="ECO:0000256" key="4">
    <source>
        <dbReference type="ARBA" id="ARBA00023172"/>
    </source>
</evidence>